<organism evidence="7 8">
    <name type="scientific">Streptomyces griseosporeus</name>
    <dbReference type="NCBI Taxonomy" id="1910"/>
    <lineage>
        <taxon>Bacteria</taxon>
        <taxon>Bacillati</taxon>
        <taxon>Actinomycetota</taxon>
        <taxon>Actinomycetes</taxon>
        <taxon>Kitasatosporales</taxon>
        <taxon>Streptomycetaceae</taxon>
        <taxon>Streptomyces</taxon>
    </lineage>
</organism>
<dbReference type="InterPro" id="IPR011251">
    <property type="entry name" value="Luciferase-like_dom"/>
</dbReference>
<feature type="region of interest" description="Disordered" evidence="5">
    <location>
        <begin position="153"/>
        <end position="177"/>
    </location>
</feature>
<accession>A0ABV3KXR3</accession>
<evidence type="ECO:0000313" key="7">
    <source>
        <dbReference type="EMBL" id="MEV8464104.1"/>
    </source>
</evidence>
<feature type="domain" description="Luciferase-like" evidence="6">
    <location>
        <begin position="165"/>
        <end position="238"/>
    </location>
</feature>
<evidence type="ECO:0000256" key="5">
    <source>
        <dbReference type="SAM" id="MobiDB-lite"/>
    </source>
</evidence>
<dbReference type="Pfam" id="PF00296">
    <property type="entry name" value="Bac_luciferase"/>
    <property type="match status" value="1"/>
</dbReference>
<evidence type="ECO:0000256" key="1">
    <source>
        <dbReference type="ARBA" id="ARBA00022630"/>
    </source>
</evidence>
<keyword evidence="4" id="KW-0503">Monooxygenase</keyword>
<dbReference type="InterPro" id="IPR051260">
    <property type="entry name" value="Diverse_substr_monoxygenases"/>
</dbReference>
<evidence type="ECO:0000259" key="6">
    <source>
        <dbReference type="Pfam" id="PF00296"/>
    </source>
</evidence>
<dbReference type="PANTHER" id="PTHR30011">
    <property type="entry name" value="ALKANESULFONATE MONOOXYGENASE-RELATED"/>
    <property type="match status" value="1"/>
</dbReference>
<keyword evidence="3" id="KW-0560">Oxidoreductase</keyword>
<gene>
    <name evidence="7" type="ORF">AB0470_31725</name>
</gene>
<comment type="caution">
    <text evidence="7">The sequence shown here is derived from an EMBL/GenBank/DDBJ whole genome shotgun (WGS) entry which is preliminary data.</text>
</comment>
<dbReference type="EMBL" id="JBFAUJ010000019">
    <property type="protein sequence ID" value="MEV8464104.1"/>
    <property type="molecule type" value="Genomic_DNA"/>
</dbReference>
<keyword evidence="8" id="KW-1185">Reference proteome</keyword>
<dbReference type="SUPFAM" id="SSF51679">
    <property type="entry name" value="Bacterial luciferase-like"/>
    <property type="match status" value="2"/>
</dbReference>
<evidence type="ECO:0000256" key="2">
    <source>
        <dbReference type="ARBA" id="ARBA00022643"/>
    </source>
</evidence>
<evidence type="ECO:0000313" key="8">
    <source>
        <dbReference type="Proteomes" id="UP001553148"/>
    </source>
</evidence>
<keyword evidence="2" id="KW-0288">FMN</keyword>
<sequence>MSAGMPGLLHLAAAAVGRPDERDADALVAAVRLAERGGLDFVTFGDPAAPAGPGVLAALPAVAAATERVGLVPALPGGPTGSGGLTGPGWPDGVSGTRVLEPGVPGAVALEAGVPGIGVSESGVPEAGVPGFGVFQAGVPEAVGELDRVSRGRGGWWSDPAPRAAEGAATPEPVSGARPVRVAGATGAPDAAARCADVVLVPASGPAQAAGLRAELRALAAESGRDPDGLRVLATLLVDLDGEYAAERGHGGGGPRPTPRGPLYRGGPVDLAELIASWHAEGAVDGFHLTPVDPRRDLERLVNGTVALLQHRALFRTFYPGGTLRDHLGLARPRALT</sequence>
<dbReference type="Gene3D" id="3.20.20.30">
    <property type="entry name" value="Luciferase-like domain"/>
    <property type="match status" value="2"/>
</dbReference>
<evidence type="ECO:0000256" key="4">
    <source>
        <dbReference type="ARBA" id="ARBA00023033"/>
    </source>
</evidence>
<dbReference type="PANTHER" id="PTHR30011:SF16">
    <property type="entry name" value="C2H2 FINGER DOMAIN TRANSCRIPTION FACTOR (EUROFUNG)-RELATED"/>
    <property type="match status" value="1"/>
</dbReference>
<evidence type="ECO:0000256" key="3">
    <source>
        <dbReference type="ARBA" id="ARBA00023002"/>
    </source>
</evidence>
<dbReference type="Proteomes" id="UP001553148">
    <property type="component" value="Unassembled WGS sequence"/>
</dbReference>
<proteinExistence type="predicted"/>
<dbReference type="InterPro" id="IPR036661">
    <property type="entry name" value="Luciferase-like_sf"/>
</dbReference>
<keyword evidence="1" id="KW-0285">Flavoprotein</keyword>
<reference evidence="7 8" key="1">
    <citation type="submission" date="2024-06" db="EMBL/GenBank/DDBJ databases">
        <title>The Natural Products Discovery Center: Release of the First 8490 Sequenced Strains for Exploring Actinobacteria Biosynthetic Diversity.</title>
        <authorList>
            <person name="Kalkreuter E."/>
            <person name="Kautsar S.A."/>
            <person name="Yang D."/>
            <person name="Bader C.D."/>
            <person name="Teijaro C.N."/>
            <person name="Fluegel L."/>
            <person name="Davis C.M."/>
            <person name="Simpson J.R."/>
            <person name="Lauterbach L."/>
            <person name="Steele A.D."/>
            <person name="Gui C."/>
            <person name="Meng S."/>
            <person name="Li G."/>
            <person name="Viehrig K."/>
            <person name="Ye F."/>
            <person name="Su P."/>
            <person name="Kiefer A.F."/>
            <person name="Nichols A."/>
            <person name="Cepeda A.J."/>
            <person name="Yan W."/>
            <person name="Fan B."/>
            <person name="Jiang Y."/>
            <person name="Adhikari A."/>
            <person name="Zheng C.-J."/>
            <person name="Schuster L."/>
            <person name="Cowan T.M."/>
            <person name="Smanski M.J."/>
            <person name="Chevrette M.G."/>
            <person name="De Carvalho L.P.S."/>
            <person name="Shen B."/>
        </authorList>
    </citation>
    <scope>NUCLEOTIDE SEQUENCE [LARGE SCALE GENOMIC DNA]</scope>
    <source>
        <strain evidence="7 8">NPDC052360</strain>
    </source>
</reference>
<name>A0ABV3KXR3_STRGS</name>
<protein>
    <submittedName>
        <fullName evidence="7">LLM class flavin-dependent oxidoreductase</fullName>
    </submittedName>
</protein>